<dbReference type="OrthoDB" id="5815589at2759"/>
<proteinExistence type="predicted"/>
<evidence type="ECO:0000313" key="3">
    <source>
        <dbReference type="Proteomes" id="UP000271098"/>
    </source>
</evidence>
<organism evidence="2 3">
    <name type="scientific">Gongylonema pulchrum</name>
    <dbReference type="NCBI Taxonomy" id="637853"/>
    <lineage>
        <taxon>Eukaryota</taxon>
        <taxon>Metazoa</taxon>
        <taxon>Ecdysozoa</taxon>
        <taxon>Nematoda</taxon>
        <taxon>Chromadorea</taxon>
        <taxon>Rhabditida</taxon>
        <taxon>Spirurina</taxon>
        <taxon>Spiruromorpha</taxon>
        <taxon>Spiruroidea</taxon>
        <taxon>Gongylonematidae</taxon>
        <taxon>Gongylonema</taxon>
    </lineage>
</organism>
<keyword evidence="3" id="KW-1185">Reference proteome</keyword>
<protein>
    <submittedName>
        <fullName evidence="2">Uncharacterized protein</fullName>
    </submittedName>
</protein>
<name>A0A3P6QLZ1_9BILA</name>
<gene>
    <name evidence="2" type="ORF">GPUH_LOCUS3913</name>
</gene>
<accession>A0A3P6QLZ1</accession>
<evidence type="ECO:0000313" key="2">
    <source>
        <dbReference type="EMBL" id="VDK41495.1"/>
    </source>
</evidence>
<dbReference type="EMBL" id="UYRT01007027">
    <property type="protein sequence ID" value="VDK41495.1"/>
    <property type="molecule type" value="Genomic_DNA"/>
</dbReference>
<reference evidence="2 3" key="1">
    <citation type="submission" date="2018-11" db="EMBL/GenBank/DDBJ databases">
        <authorList>
            <consortium name="Pathogen Informatics"/>
        </authorList>
    </citation>
    <scope>NUCLEOTIDE SEQUENCE [LARGE SCALE GENOMIC DNA]</scope>
</reference>
<dbReference type="AlphaFoldDB" id="A0A3P6QLZ1"/>
<dbReference type="Proteomes" id="UP000271098">
    <property type="component" value="Unassembled WGS sequence"/>
</dbReference>
<evidence type="ECO:0000256" key="1">
    <source>
        <dbReference type="SAM" id="MobiDB-lite"/>
    </source>
</evidence>
<feature type="compositionally biased region" description="Basic residues" evidence="1">
    <location>
        <begin position="1"/>
        <end position="11"/>
    </location>
</feature>
<feature type="region of interest" description="Disordered" evidence="1">
    <location>
        <begin position="1"/>
        <end position="20"/>
    </location>
</feature>
<sequence length="61" mass="6894">MMRTSVRRGSPRTKPMDTSRRWKAGFVGENLEGMPTGGVNLMQMMIQPSLRYSNNPTSNYA</sequence>